<gene>
    <name evidence="2" type="ORF">SAMN04487818_11223</name>
</gene>
<reference evidence="3" key="1">
    <citation type="submission" date="2016-10" db="EMBL/GenBank/DDBJ databases">
        <authorList>
            <person name="Varghese N."/>
            <person name="Submissions S."/>
        </authorList>
    </citation>
    <scope>NUCLEOTIDE SEQUENCE [LARGE SCALE GENOMIC DNA]</scope>
    <source>
        <strain evidence="3">DSM 44260</strain>
    </source>
</reference>
<dbReference type="Pfam" id="PF00856">
    <property type="entry name" value="SET"/>
    <property type="match status" value="1"/>
</dbReference>
<name>A0A1H9WZ24_9PSEU</name>
<dbReference type="EMBL" id="FOGI01000012">
    <property type="protein sequence ID" value="SES39079.1"/>
    <property type="molecule type" value="Genomic_DNA"/>
</dbReference>
<dbReference type="Gene3D" id="2.170.270.10">
    <property type="entry name" value="SET domain"/>
    <property type="match status" value="1"/>
</dbReference>
<evidence type="ECO:0000259" key="1">
    <source>
        <dbReference type="PROSITE" id="PS50280"/>
    </source>
</evidence>
<keyword evidence="3" id="KW-1185">Reference proteome</keyword>
<protein>
    <recommendedName>
        <fullName evidence="1">SET domain-containing protein</fullName>
    </recommendedName>
</protein>
<accession>A0A1H9WZ24</accession>
<dbReference type="InterPro" id="IPR046341">
    <property type="entry name" value="SET_dom_sf"/>
</dbReference>
<dbReference type="Proteomes" id="UP000199051">
    <property type="component" value="Unassembled WGS sequence"/>
</dbReference>
<dbReference type="AlphaFoldDB" id="A0A1H9WZ24"/>
<dbReference type="SMART" id="SM00317">
    <property type="entry name" value="SET"/>
    <property type="match status" value="1"/>
</dbReference>
<dbReference type="SUPFAM" id="SSF82199">
    <property type="entry name" value="SET domain"/>
    <property type="match status" value="1"/>
</dbReference>
<evidence type="ECO:0000313" key="2">
    <source>
        <dbReference type="EMBL" id="SES39079.1"/>
    </source>
</evidence>
<feature type="domain" description="SET" evidence="1">
    <location>
        <begin position="9"/>
        <end position="110"/>
    </location>
</feature>
<dbReference type="RefSeq" id="WP_177215766.1">
    <property type="nucleotide sequence ID" value="NZ_FOGI01000012.1"/>
</dbReference>
<sequence length="160" mass="17716">MDDRSWLHPDVEVAPSPVAGLGLFATAPIPAGTVVERLGGEVIDDARLAALTPPYSSLTVAEGTHLLIDPDHPVRYGNHSCDPNLWHTDATTITTRRDIPLGAELLIDYATHTGQETWRMHCTCPSPLCRREITGTDWRSPTLRTRYSGHWSPVLLARFR</sequence>
<proteinExistence type="predicted"/>
<organism evidence="2 3">
    <name type="scientific">Actinokineospora terrae</name>
    <dbReference type="NCBI Taxonomy" id="155974"/>
    <lineage>
        <taxon>Bacteria</taxon>
        <taxon>Bacillati</taxon>
        <taxon>Actinomycetota</taxon>
        <taxon>Actinomycetes</taxon>
        <taxon>Pseudonocardiales</taxon>
        <taxon>Pseudonocardiaceae</taxon>
        <taxon>Actinokineospora</taxon>
    </lineage>
</organism>
<dbReference type="InterPro" id="IPR001214">
    <property type="entry name" value="SET_dom"/>
</dbReference>
<dbReference type="PROSITE" id="PS50280">
    <property type="entry name" value="SET"/>
    <property type="match status" value="1"/>
</dbReference>
<dbReference type="STRING" id="155974.SAMN04487818_11223"/>
<evidence type="ECO:0000313" key="3">
    <source>
        <dbReference type="Proteomes" id="UP000199051"/>
    </source>
</evidence>